<keyword evidence="3" id="KW-0808">Transferase</keyword>
<keyword evidence="4" id="KW-0547">Nucleotide-binding</keyword>
<accession>A0A072U729</accession>
<reference evidence="10 12" key="2">
    <citation type="journal article" date="2014" name="BMC Genomics">
        <title>An improved genome release (version Mt4.0) for the model legume Medicago truncatula.</title>
        <authorList>
            <person name="Tang H."/>
            <person name="Krishnakumar V."/>
            <person name="Bidwell S."/>
            <person name="Rosen B."/>
            <person name="Chan A."/>
            <person name="Zhou S."/>
            <person name="Gentzbittel L."/>
            <person name="Childs K.L."/>
            <person name="Yandell M."/>
            <person name="Gundlach H."/>
            <person name="Mayer K.F."/>
            <person name="Schwartz D.C."/>
            <person name="Town C.D."/>
        </authorList>
    </citation>
    <scope>GENOME REANNOTATION</scope>
    <source>
        <strain evidence="10">A17</strain>
        <strain evidence="11 12">cv. Jemalong A17</strain>
    </source>
</reference>
<gene>
    <name evidence="10" type="ordered locus">MTR_6g024025</name>
</gene>
<dbReference type="InterPro" id="IPR018934">
    <property type="entry name" value="RIO_dom"/>
</dbReference>
<evidence type="ECO:0000256" key="1">
    <source>
        <dbReference type="ARBA" id="ARBA00012513"/>
    </source>
</evidence>
<evidence type="ECO:0000256" key="7">
    <source>
        <dbReference type="ARBA" id="ARBA00047899"/>
    </source>
</evidence>
<organism evidence="10 12">
    <name type="scientific">Medicago truncatula</name>
    <name type="common">Barrel medic</name>
    <name type="synonym">Medicago tribuloides</name>
    <dbReference type="NCBI Taxonomy" id="3880"/>
    <lineage>
        <taxon>Eukaryota</taxon>
        <taxon>Viridiplantae</taxon>
        <taxon>Streptophyta</taxon>
        <taxon>Embryophyta</taxon>
        <taxon>Tracheophyta</taxon>
        <taxon>Spermatophyta</taxon>
        <taxon>Magnoliopsida</taxon>
        <taxon>eudicotyledons</taxon>
        <taxon>Gunneridae</taxon>
        <taxon>Pentapetalae</taxon>
        <taxon>rosids</taxon>
        <taxon>fabids</taxon>
        <taxon>Fabales</taxon>
        <taxon>Fabaceae</taxon>
        <taxon>Papilionoideae</taxon>
        <taxon>50 kb inversion clade</taxon>
        <taxon>NPAAA clade</taxon>
        <taxon>Hologalegina</taxon>
        <taxon>IRL clade</taxon>
        <taxon>Trifolieae</taxon>
        <taxon>Medicago</taxon>
    </lineage>
</organism>
<feature type="domain" description="RIO-type" evidence="9">
    <location>
        <begin position="69"/>
        <end position="109"/>
    </location>
</feature>
<evidence type="ECO:0000259" key="9">
    <source>
        <dbReference type="Pfam" id="PF01163"/>
    </source>
</evidence>
<dbReference type="STRING" id="3880.A0A072U729"/>
<evidence type="ECO:0000256" key="6">
    <source>
        <dbReference type="ARBA" id="ARBA00022840"/>
    </source>
</evidence>
<keyword evidence="5" id="KW-0418">Kinase</keyword>
<keyword evidence="2" id="KW-0723">Serine/threonine-protein kinase</keyword>
<evidence type="ECO:0000256" key="5">
    <source>
        <dbReference type="ARBA" id="ARBA00022777"/>
    </source>
</evidence>
<dbReference type="EMBL" id="CM001222">
    <property type="protein sequence ID" value="KEH25467.1"/>
    <property type="molecule type" value="Genomic_DNA"/>
</dbReference>
<sequence>MSNTVTTEIRGSLMHMSIGKTKTTRKLKSTELLRTYAIDLRTRMALFKMMNNNLFQHINGCISTGKEENVYHDTNSDGKEYAIKINKTSVLGFKDRKKYVKGDCHFERDSVIIGTMLGGVSVTNF</sequence>
<keyword evidence="6" id="KW-0067">ATP-binding</keyword>
<name>A0A072U729_MEDTR</name>
<reference evidence="11" key="3">
    <citation type="submission" date="2015-04" db="UniProtKB">
        <authorList>
            <consortium name="EnsemblPlants"/>
        </authorList>
    </citation>
    <scope>IDENTIFICATION</scope>
    <source>
        <strain evidence="11">cv. Jemalong A17</strain>
    </source>
</reference>
<evidence type="ECO:0000256" key="3">
    <source>
        <dbReference type="ARBA" id="ARBA00022679"/>
    </source>
</evidence>
<dbReference type="Proteomes" id="UP000002051">
    <property type="component" value="Chromosome 6"/>
</dbReference>
<proteinExistence type="predicted"/>
<dbReference type="GO" id="GO:0004674">
    <property type="term" value="F:protein serine/threonine kinase activity"/>
    <property type="evidence" value="ECO:0007669"/>
    <property type="project" value="UniProtKB-KW"/>
</dbReference>
<dbReference type="HOGENOM" id="CLU_1996025_0_0_1"/>
<dbReference type="GO" id="GO:0005524">
    <property type="term" value="F:ATP binding"/>
    <property type="evidence" value="ECO:0007669"/>
    <property type="project" value="UniProtKB-KW"/>
</dbReference>
<dbReference type="PANTHER" id="PTHR45723">
    <property type="entry name" value="SERINE/THREONINE-PROTEIN KINASE RIO1"/>
    <property type="match status" value="1"/>
</dbReference>
<dbReference type="EC" id="2.7.11.1" evidence="1"/>
<evidence type="ECO:0000256" key="2">
    <source>
        <dbReference type="ARBA" id="ARBA00022527"/>
    </source>
</evidence>
<dbReference type="Pfam" id="PF01163">
    <property type="entry name" value="RIO1"/>
    <property type="match status" value="1"/>
</dbReference>
<dbReference type="Gene3D" id="3.30.200.20">
    <property type="entry name" value="Phosphorylase Kinase, domain 1"/>
    <property type="match status" value="1"/>
</dbReference>
<keyword evidence="12" id="KW-1185">Reference proteome</keyword>
<comment type="catalytic activity">
    <reaction evidence="8">
        <text>L-seryl-[protein] + ATP = O-phospho-L-seryl-[protein] + ADP + H(+)</text>
        <dbReference type="Rhea" id="RHEA:17989"/>
        <dbReference type="Rhea" id="RHEA-COMP:9863"/>
        <dbReference type="Rhea" id="RHEA-COMP:11604"/>
        <dbReference type="ChEBI" id="CHEBI:15378"/>
        <dbReference type="ChEBI" id="CHEBI:29999"/>
        <dbReference type="ChEBI" id="CHEBI:30616"/>
        <dbReference type="ChEBI" id="CHEBI:83421"/>
        <dbReference type="ChEBI" id="CHEBI:456216"/>
        <dbReference type="EC" id="2.7.11.1"/>
    </reaction>
</comment>
<dbReference type="EnsemblPlants" id="KEH25467">
    <property type="protein sequence ID" value="KEH25467"/>
    <property type="gene ID" value="MTR_6g024025"/>
</dbReference>
<protein>
    <recommendedName>
        <fullName evidence="1">non-specific serine/threonine protein kinase</fullName>
        <ecNumber evidence="1">2.7.11.1</ecNumber>
    </recommendedName>
</protein>
<evidence type="ECO:0000256" key="4">
    <source>
        <dbReference type="ARBA" id="ARBA00022741"/>
    </source>
</evidence>
<evidence type="ECO:0000313" key="10">
    <source>
        <dbReference type="EMBL" id="KEH25467.1"/>
    </source>
</evidence>
<dbReference type="InterPro" id="IPR051272">
    <property type="entry name" value="RIO-type_Ser/Thr_kinase"/>
</dbReference>
<evidence type="ECO:0000313" key="11">
    <source>
        <dbReference type="EnsemblPlants" id="KEH25467"/>
    </source>
</evidence>
<evidence type="ECO:0000313" key="12">
    <source>
        <dbReference type="Proteomes" id="UP000002051"/>
    </source>
</evidence>
<evidence type="ECO:0000256" key="8">
    <source>
        <dbReference type="ARBA" id="ARBA00048679"/>
    </source>
</evidence>
<comment type="catalytic activity">
    <reaction evidence="7">
        <text>L-threonyl-[protein] + ATP = O-phospho-L-threonyl-[protein] + ADP + H(+)</text>
        <dbReference type="Rhea" id="RHEA:46608"/>
        <dbReference type="Rhea" id="RHEA-COMP:11060"/>
        <dbReference type="Rhea" id="RHEA-COMP:11605"/>
        <dbReference type="ChEBI" id="CHEBI:15378"/>
        <dbReference type="ChEBI" id="CHEBI:30013"/>
        <dbReference type="ChEBI" id="CHEBI:30616"/>
        <dbReference type="ChEBI" id="CHEBI:61977"/>
        <dbReference type="ChEBI" id="CHEBI:456216"/>
        <dbReference type="EC" id="2.7.11.1"/>
    </reaction>
</comment>
<reference evidence="10 12" key="1">
    <citation type="journal article" date="2011" name="Nature">
        <title>The Medicago genome provides insight into the evolution of rhizobial symbioses.</title>
        <authorList>
            <person name="Young N.D."/>
            <person name="Debelle F."/>
            <person name="Oldroyd G.E."/>
            <person name="Geurts R."/>
            <person name="Cannon S.B."/>
            <person name="Udvardi M.K."/>
            <person name="Benedito V.A."/>
            <person name="Mayer K.F."/>
            <person name="Gouzy J."/>
            <person name="Schoof H."/>
            <person name="Van de Peer Y."/>
            <person name="Proost S."/>
            <person name="Cook D.R."/>
            <person name="Meyers B.C."/>
            <person name="Spannagl M."/>
            <person name="Cheung F."/>
            <person name="De Mita S."/>
            <person name="Krishnakumar V."/>
            <person name="Gundlach H."/>
            <person name="Zhou S."/>
            <person name="Mudge J."/>
            <person name="Bharti A.K."/>
            <person name="Murray J.D."/>
            <person name="Naoumkina M.A."/>
            <person name="Rosen B."/>
            <person name="Silverstein K.A."/>
            <person name="Tang H."/>
            <person name="Rombauts S."/>
            <person name="Zhao P.X."/>
            <person name="Zhou P."/>
            <person name="Barbe V."/>
            <person name="Bardou P."/>
            <person name="Bechner M."/>
            <person name="Bellec A."/>
            <person name="Berger A."/>
            <person name="Berges H."/>
            <person name="Bidwell S."/>
            <person name="Bisseling T."/>
            <person name="Choisne N."/>
            <person name="Couloux A."/>
            <person name="Denny R."/>
            <person name="Deshpande S."/>
            <person name="Dai X."/>
            <person name="Doyle J.J."/>
            <person name="Dudez A.M."/>
            <person name="Farmer A.D."/>
            <person name="Fouteau S."/>
            <person name="Franken C."/>
            <person name="Gibelin C."/>
            <person name="Gish J."/>
            <person name="Goldstein S."/>
            <person name="Gonzalez A.J."/>
            <person name="Green P.J."/>
            <person name="Hallab A."/>
            <person name="Hartog M."/>
            <person name="Hua A."/>
            <person name="Humphray S.J."/>
            <person name="Jeong D.H."/>
            <person name="Jing Y."/>
            <person name="Jocker A."/>
            <person name="Kenton S.M."/>
            <person name="Kim D.J."/>
            <person name="Klee K."/>
            <person name="Lai H."/>
            <person name="Lang C."/>
            <person name="Lin S."/>
            <person name="Macmil S.L."/>
            <person name="Magdelenat G."/>
            <person name="Matthews L."/>
            <person name="McCorrison J."/>
            <person name="Monaghan E.L."/>
            <person name="Mun J.H."/>
            <person name="Najar F.Z."/>
            <person name="Nicholson C."/>
            <person name="Noirot C."/>
            <person name="O'Bleness M."/>
            <person name="Paule C.R."/>
            <person name="Poulain J."/>
            <person name="Prion F."/>
            <person name="Qin B."/>
            <person name="Qu C."/>
            <person name="Retzel E.F."/>
            <person name="Riddle C."/>
            <person name="Sallet E."/>
            <person name="Samain S."/>
            <person name="Samson N."/>
            <person name="Sanders I."/>
            <person name="Saurat O."/>
            <person name="Scarpelli C."/>
            <person name="Schiex T."/>
            <person name="Segurens B."/>
            <person name="Severin A.J."/>
            <person name="Sherrier D.J."/>
            <person name="Shi R."/>
            <person name="Sims S."/>
            <person name="Singer S.R."/>
            <person name="Sinharoy S."/>
            <person name="Sterck L."/>
            <person name="Viollet A."/>
            <person name="Wang B.B."/>
            <person name="Wang K."/>
            <person name="Wang M."/>
            <person name="Wang X."/>
            <person name="Warfsmann J."/>
            <person name="Weissenbach J."/>
            <person name="White D.D."/>
            <person name="White J.D."/>
            <person name="Wiley G.B."/>
            <person name="Wincker P."/>
            <person name="Xing Y."/>
            <person name="Yang L."/>
            <person name="Yao Z."/>
            <person name="Ying F."/>
            <person name="Zhai J."/>
            <person name="Zhou L."/>
            <person name="Zuber A."/>
            <person name="Denarie J."/>
            <person name="Dixon R.A."/>
            <person name="May G.D."/>
            <person name="Schwartz D.C."/>
            <person name="Rogers J."/>
            <person name="Quetier F."/>
            <person name="Town C.D."/>
            <person name="Roe B.A."/>
        </authorList>
    </citation>
    <scope>NUCLEOTIDE SEQUENCE [LARGE SCALE GENOMIC DNA]</scope>
    <source>
        <strain evidence="10">A17</strain>
        <strain evidence="11 12">cv. Jemalong A17</strain>
    </source>
</reference>
<dbReference type="AlphaFoldDB" id="A0A072U729"/>